<evidence type="ECO:0000259" key="1">
    <source>
        <dbReference type="Pfam" id="PF02698"/>
    </source>
</evidence>
<protein>
    <submittedName>
        <fullName evidence="2">YdcF family protein</fullName>
    </submittedName>
</protein>
<dbReference type="PANTHER" id="PTHR30336">
    <property type="entry name" value="INNER MEMBRANE PROTEIN, PROBABLE PERMEASE"/>
    <property type="match status" value="1"/>
</dbReference>
<keyword evidence="3" id="KW-1185">Reference proteome</keyword>
<dbReference type="SUPFAM" id="SSF52821">
    <property type="entry name" value="Rhodanese/Cell cycle control phosphatase"/>
    <property type="match status" value="1"/>
</dbReference>
<dbReference type="EMBL" id="RQHF01000003">
    <property type="protein sequence ID" value="TGM61791.1"/>
    <property type="molecule type" value="Genomic_DNA"/>
</dbReference>
<name>A0ABY2NV02_9LEPT</name>
<evidence type="ECO:0000313" key="2">
    <source>
        <dbReference type="EMBL" id="TGM61791.1"/>
    </source>
</evidence>
<accession>A0ABY2NV02</accession>
<feature type="domain" description="DUF218" evidence="1">
    <location>
        <begin position="34"/>
        <end position="180"/>
    </location>
</feature>
<organism evidence="2 3">
    <name type="scientific">Leptospira vanthielii</name>
    <dbReference type="NCBI Taxonomy" id="293085"/>
    <lineage>
        <taxon>Bacteria</taxon>
        <taxon>Pseudomonadati</taxon>
        <taxon>Spirochaetota</taxon>
        <taxon>Spirochaetia</taxon>
        <taxon>Leptospirales</taxon>
        <taxon>Leptospiraceae</taxon>
        <taxon>Leptospira</taxon>
    </lineage>
</organism>
<dbReference type="InterPro" id="IPR014729">
    <property type="entry name" value="Rossmann-like_a/b/a_fold"/>
</dbReference>
<dbReference type="Pfam" id="PF02698">
    <property type="entry name" value="DUF218"/>
    <property type="match status" value="1"/>
</dbReference>
<dbReference type="Proteomes" id="UP000298112">
    <property type="component" value="Unassembled WGS sequence"/>
</dbReference>
<dbReference type="InterPro" id="IPR051599">
    <property type="entry name" value="Cell_Envelope_Assoc"/>
</dbReference>
<dbReference type="PANTHER" id="PTHR30336:SF20">
    <property type="entry name" value="DUF218 DOMAIN-CONTAINING PROTEIN"/>
    <property type="match status" value="1"/>
</dbReference>
<sequence length="225" mass="25903">MLLENHKKITEKDLESANLIWNFLSIRDTIQKSDLIFVLCSHDLRVAKYAVDLYKQGFANYIIFSGGLNFFTKNIFPKSEAESFAELALSENIQKEYIIIENKSTNTGENIQFSKQLLYSLNLKFENIIAIQKPSMTLRIKLALDKQWPDGNFSIASPNYSLFDAPHSHINLFMIINEIVGDLQRIIEYPKLGFQSDTIIPDQIILAYSQLIENGYNLHLNKSNF</sequence>
<reference evidence="3" key="1">
    <citation type="journal article" date="2019" name="PLoS Negl. Trop. Dis.">
        <title>Revisiting the worldwide diversity of Leptospira species in the environment.</title>
        <authorList>
            <person name="Vincent A.T."/>
            <person name="Schiettekatte O."/>
            <person name="Bourhy P."/>
            <person name="Veyrier F.J."/>
            <person name="Picardeau M."/>
        </authorList>
    </citation>
    <scope>NUCLEOTIDE SEQUENCE [LARGE SCALE GENOMIC DNA]</scope>
    <source>
        <strain evidence="3">201601955</strain>
    </source>
</reference>
<proteinExistence type="predicted"/>
<dbReference type="Gene3D" id="3.40.50.620">
    <property type="entry name" value="HUPs"/>
    <property type="match status" value="1"/>
</dbReference>
<dbReference type="InterPro" id="IPR036873">
    <property type="entry name" value="Rhodanese-like_dom_sf"/>
</dbReference>
<evidence type="ECO:0000313" key="3">
    <source>
        <dbReference type="Proteomes" id="UP000298112"/>
    </source>
</evidence>
<comment type="caution">
    <text evidence="2">The sequence shown here is derived from an EMBL/GenBank/DDBJ whole genome shotgun (WGS) entry which is preliminary data.</text>
</comment>
<gene>
    <name evidence="2" type="ORF">EHQ95_00035</name>
</gene>
<dbReference type="CDD" id="cd06259">
    <property type="entry name" value="YdcF-like"/>
    <property type="match status" value="1"/>
</dbReference>
<dbReference type="InterPro" id="IPR003848">
    <property type="entry name" value="DUF218"/>
</dbReference>
<dbReference type="RefSeq" id="WP_135656335.1">
    <property type="nucleotide sequence ID" value="NZ_RQHF01000003.1"/>
</dbReference>